<sequence length="77" mass="8082">MSKTIDPPKPGRCVRCIADASTGTSLVEAGVHVVGAARVAFEPVHDAVPLCQLLTSSYTPYSRLGEYQLSSTSECVG</sequence>
<protein>
    <submittedName>
        <fullName evidence="1">Uncharacterized protein</fullName>
    </submittedName>
</protein>
<dbReference type="AlphaFoldDB" id="A0A6A0A413"/>
<dbReference type="EMBL" id="BLLF01002666">
    <property type="protein sequence ID" value="GFH24912.1"/>
    <property type="molecule type" value="Genomic_DNA"/>
</dbReference>
<feature type="non-terminal residue" evidence="1">
    <location>
        <position position="77"/>
    </location>
</feature>
<organism evidence="1 2">
    <name type="scientific">Haematococcus lacustris</name>
    <name type="common">Green alga</name>
    <name type="synonym">Haematococcus pluvialis</name>
    <dbReference type="NCBI Taxonomy" id="44745"/>
    <lineage>
        <taxon>Eukaryota</taxon>
        <taxon>Viridiplantae</taxon>
        <taxon>Chlorophyta</taxon>
        <taxon>core chlorophytes</taxon>
        <taxon>Chlorophyceae</taxon>
        <taxon>CS clade</taxon>
        <taxon>Chlamydomonadales</taxon>
        <taxon>Haematococcaceae</taxon>
        <taxon>Haematococcus</taxon>
    </lineage>
</organism>
<evidence type="ECO:0000313" key="2">
    <source>
        <dbReference type="Proteomes" id="UP000485058"/>
    </source>
</evidence>
<proteinExistence type="predicted"/>
<evidence type="ECO:0000313" key="1">
    <source>
        <dbReference type="EMBL" id="GFH24912.1"/>
    </source>
</evidence>
<dbReference type="Proteomes" id="UP000485058">
    <property type="component" value="Unassembled WGS sequence"/>
</dbReference>
<name>A0A6A0A413_HAELA</name>
<comment type="caution">
    <text evidence="1">The sequence shown here is derived from an EMBL/GenBank/DDBJ whole genome shotgun (WGS) entry which is preliminary data.</text>
</comment>
<reference evidence="1 2" key="1">
    <citation type="submission" date="2020-02" db="EMBL/GenBank/DDBJ databases">
        <title>Draft genome sequence of Haematococcus lacustris strain NIES-144.</title>
        <authorList>
            <person name="Morimoto D."/>
            <person name="Nakagawa S."/>
            <person name="Yoshida T."/>
            <person name="Sawayama S."/>
        </authorList>
    </citation>
    <scope>NUCLEOTIDE SEQUENCE [LARGE SCALE GENOMIC DNA]</scope>
    <source>
        <strain evidence="1 2">NIES-144</strain>
    </source>
</reference>
<gene>
    <name evidence="1" type="ORF">HaLaN_22790</name>
</gene>
<keyword evidence="2" id="KW-1185">Reference proteome</keyword>
<accession>A0A6A0A413</accession>